<dbReference type="SUPFAM" id="SSF52540">
    <property type="entry name" value="P-loop containing nucleoside triphosphate hydrolases"/>
    <property type="match status" value="1"/>
</dbReference>
<dbReference type="InterPro" id="IPR003439">
    <property type="entry name" value="ABC_transporter-like_ATP-bd"/>
</dbReference>
<gene>
    <name evidence="9" type="ORF">MNB_SV-3-1627</name>
</gene>
<evidence type="ECO:0000256" key="2">
    <source>
        <dbReference type="ARBA" id="ARBA00022475"/>
    </source>
</evidence>
<dbReference type="InterPro" id="IPR017871">
    <property type="entry name" value="ABC_transporter-like_CS"/>
</dbReference>
<dbReference type="GO" id="GO:0005524">
    <property type="term" value="F:ATP binding"/>
    <property type="evidence" value="ECO:0007669"/>
    <property type="project" value="UniProtKB-KW"/>
</dbReference>
<evidence type="ECO:0000256" key="1">
    <source>
        <dbReference type="ARBA" id="ARBA00022448"/>
    </source>
</evidence>
<evidence type="ECO:0000256" key="7">
    <source>
        <dbReference type="ARBA" id="ARBA00023136"/>
    </source>
</evidence>
<keyword evidence="3" id="KW-0997">Cell inner membrane</keyword>
<keyword evidence="2" id="KW-1003">Cell membrane</keyword>
<reference evidence="9" key="1">
    <citation type="submission" date="2016-10" db="EMBL/GenBank/DDBJ databases">
        <authorList>
            <person name="de Groot N.N."/>
        </authorList>
    </citation>
    <scope>NUCLEOTIDE SEQUENCE</scope>
</reference>
<proteinExistence type="predicted"/>
<dbReference type="SMART" id="SM00382">
    <property type="entry name" value="AAA"/>
    <property type="match status" value="1"/>
</dbReference>
<dbReference type="InterPro" id="IPR050093">
    <property type="entry name" value="ABC_SmlMolc_Importer"/>
</dbReference>
<dbReference type="Gene3D" id="3.40.50.300">
    <property type="entry name" value="P-loop containing nucleotide triphosphate hydrolases"/>
    <property type="match status" value="1"/>
</dbReference>
<keyword evidence="4" id="KW-0547">Nucleotide-binding</keyword>
<keyword evidence="1" id="KW-0813">Transport</keyword>
<evidence type="ECO:0000259" key="8">
    <source>
        <dbReference type="PROSITE" id="PS50893"/>
    </source>
</evidence>
<dbReference type="Pfam" id="PF00005">
    <property type="entry name" value="ABC_tran"/>
    <property type="match status" value="1"/>
</dbReference>
<keyword evidence="5 9" id="KW-0067">ATP-binding</keyword>
<dbReference type="PROSITE" id="PS50893">
    <property type="entry name" value="ABC_TRANSPORTER_2"/>
    <property type="match status" value="1"/>
</dbReference>
<accession>A0A1W1CBJ6</accession>
<dbReference type="EMBL" id="FPHI01000023">
    <property type="protein sequence ID" value="SFV63129.1"/>
    <property type="molecule type" value="Genomic_DNA"/>
</dbReference>
<organism evidence="9">
    <name type="scientific">hydrothermal vent metagenome</name>
    <dbReference type="NCBI Taxonomy" id="652676"/>
    <lineage>
        <taxon>unclassified sequences</taxon>
        <taxon>metagenomes</taxon>
        <taxon>ecological metagenomes</taxon>
    </lineage>
</organism>
<name>A0A1W1CBJ6_9ZZZZ</name>
<sequence>MLKIDNLQYQYKNANNTYTYDLEVQPSEVVAILGQSGSGKSTLLDIVAGFIEPGAGSVKLDGKEILGLSVKKRPITILFQNHNLFEHLTVQKNILLGVNKALKDSIEEVEKVQAILKEVGLEEHEHKLASQLSGGQQQRVALARVLMRREPILLLDEPFSGLDDTTRIEMLELVQKITVEHKLHTIMVTHDTDDSKRIAKHSYKMQNDTLLEQ</sequence>
<evidence type="ECO:0000256" key="6">
    <source>
        <dbReference type="ARBA" id="ARBA00022967"/>
    </source>
</evidence>
<evidence type="ECO:0000256" key="5">
    <source>
        <dbReference type="ARBA" id="ARBA00022840"/>
    </source>
</evidence>
<keyword evidence="7" id="KW-0472">Membrane</keyword>
<dbReference type="PANTHER" id="PTHR42781">
    <property type="entry name" value="SPERMIDINE/PUTRESCINE IMPORT ATP-BINDING PROTEIN POTA"/>
    <property type="match status" value="1"/>
</dbReference>
<dbReference type="InterPro" id="IPR027417">
    <property type="entry name" value="P-loop_NTPase"/>
</dbReference>
<dbReference type="AlphaFoldDB" id="A0A1W1CBJ6"/>
<dbReference type="GO" id="GO:0016887">
    <property type="term" value="F:ATP hydrolysis activity"/>
    <property type="evidence" value="ECO:0007669"/>
    <property type="project" value="InterPro"/>
</dbReference>
<evidence type="ECO:0000256" key="3">
    <source>
        <dbReference type="ARBA" id="ARBA00022519"/>
    </source>
</evidence>
<dbReference type="InterPro" id="IPR003593">
    <property type="entry name" value="AAA+_ATPase"/>
</dbReference>
<feature type="domain" description="ABC transporter" evidence="8">
    <location>
        <begin position="2"/>
        <end position="213"/>
    </location>
</feature>
<evidence type="ECO:0000256" key="4">
    <source>
        <dbReference type="ARBA" id="ARBA00022741"/>
    </source>
</evidence>
<keyword evidence="6" id="KW-1278">Translocase</keyword>
<dbReference type="PROSITE" id="PS00211">
    <property type="entry name" value="ABC_TRANSPORTER_1"/>
    <property type="match status" value="1"/>
</dbReference>
<protein>
    <submittedName>
        <fullName evidence="9">Thiamin ABC transporter, ATPase component / Thiamine transport ATP-binding protein thiQ</fullName>
    </submittedName>
</protein>
<evidence type="ECO:0000313" key="9">
    <source>
        <dbReference type="EMBL" id="SFV63129.1"/>
    </source>
</evidence>
<dbReference type="PANTHER" id="PTHR42781:SF1">
    <property type="entry name" value="THIAMINE IMPORT ATP-BINDING PROTEIN THIQ"/>
    <property type="match status" value="1"/>
</dbReference>